<evidence type="ECO:0000313" key="7">
    <source>
        <dbReference type="EMBL" id="TNV80578.1"/>
    </source>
</evidence>
<dbReference type="InterPro" id="IPR013057">
    <property type="entry name" value="AA_transpt_TM"/>
</dbReference>
<evidence type="ECO:0000313" key="8">
    <source>
        <dbReference type="Proteomes" id="UP000785679"/>
    </source>
</evidence>
<comment type="subcellular location">
    <subcellularLocation>
        <location evidence="1">Membrane</location>
        <topology evidence="1">Multi-pass membrane protein</topology>
    </subcellularLocation>
</comment>
<keyword evidence="2 5" id="KW-0812">Transmembrane</keyword>
<dbReference type="AlphaFoldDB" id="A0A8J8NT44"/>
<feature type="transmembrane region" description="Helical" evidence="5">
    <location>
        <begin position="45"/>
        <end position="64"/>
    </location>
</feature>
<reference evidence="7" key="1">
    <citation type="submission" date="2019-06" db="EMBL/GenBank/DDBJ databases">
        <authorList>
            <person name="Zheng W."/>
        </authorList>
    </citation>
    <scope>NUCLEOTIDE SEQUENCE</scope>
    <source>
        <strain evidence="7">QDHG01</strain>
    </source>
</reference>
<feature type="transmembrane region" description="Helical" evidence="5">
    <location>
        <begin position="302"/>
        <end position="324"/>
    </location>
</feature>
<sequence length="430" mass="48256">MKLIAQHSQEQINHESRFIYSLPKEVQRQIIHEAELHVVKKLGPWGTYFSLLKGFVSIGFLWMPKNCLNAGWLFALGCMAVSFFITLFCLKKLLQARDKVPGGSFTQISQAAMGLPGKYILDIFLSLMQYGFVVALSFFTIINLKEVVDGVFDRDVPEYYLGIFLFIVTAPLCFVRRIEKFAFTYVIADVLMLLTTITIVIFAWIHVSEKKAGWGEGVVMLNESTWLTMIGSAIYAFEGIGVVIPILDITENPKEFPKILLCVMLTSLVLFTGFGEFCLFVYGTELEGNPLVTMLLPNGPVIWILKTVFSINVIISISLCAFPANNIIESYVFGKMKDSRTKQWLINFQRAAIIGLAIILCIVLGKSLDKFNSVVGTVTATPVVFIIPCVAHYRLCNPTSFEKVVDIIIILFALVVLVYCTGFTISTWYE</sequence>
<name>A0A8J8NT44_HALGN</name>
<dbReference type="GO" id="GO:0016020">
    <property type="term" value="C:membrane"/>
    <property type="evidence" value="ECO:0007669"/>
    <property type="project" value="UniProtKB-SubCell"/>
</dbReference>
<dbReference type="Proteomes" id="UP000785679">
    <property type="component" value="Unassembled WGS sequence"/>
</dbReference>
<feature type="domain" description="Amino acid transporter transmembrane" evidence="6">
    <location>
        <begin position="42"/>
        <end position="425"/>
    </location>
</feature>
<evidence type="ECO:0000256" key="3">
    <source>
        <dbReference type="ARBA" id="ARBA00022989"/>
    </source>
</evidence>
<evidence type="ECO:0000259" key="6">
    <source>
        <dbReference type="Pfam" id="PF01490"/>
    </source>
</evidence>
<feature type="transmembrane region" description="Helical" evidence="5">
    <location>
        <begin position="70"/>
        <end position="90"/>
    </location>
</feature>
<dbReference type="PANTHER" id="PTHR22950">
    <property type="entry name" value="AMINO ACID TRANSPORTER"/>
    <property type="match status" value="1"/>
</dbReference>
<feature type="transmembrane region" description="Helical" evidence="5">
    <location>
        <begin position="344"/>
        <end position="365"/>
    </location>
</feature>
<feature type="transmembrane region" description="Helical" evidence="5">
    <location>
        <begin position="407"/>
        <end position="429"/>
    </location>
</feature>
<protein>
    <recommendedName>
        <fullName evidence="6">Amino acid transporter transmembrane domain-containing protein</fullName>
    </recommendedName>
</protein>
<dbReference type="GO" id="GO:0015179">
    <property type="term" value="F:L-amino acid transmembrane transporter activity"/>
    <property type="evidence" value="ECO:0007669"/>
    <property type="project" value="TreeGrafter"/>
</dbReference>
<feature type="transmembrane region" description="Helical" evidence="5">
    <location>
        <begin position="371"/>
        <end position="395"/>
    </location>
</feature>
<comment type="caution">
    <text evidence="7">The sequence shown here is derived from an EMBL/GenBank/DDBJ whole genome shotgun (WGS) entry which is preliminary data.</text>
</comment>
<feature type="transmembrane region" description="Helical" evidence="5">
    <location>
        <begin position="119"/>
        <end position="139"/>
    </location>
</feature>
<gene>
    <name evidence="7" type="ORF">FGO68_gene7207</name>
</gene>
<proteinExistence type="predicted"/>
<feature type="transmembrane region" description="Helical" evidence="5">
    <location>
        <begin position="225"/>
        <end position="247"/>
    </location>
</feature>
<keyword evidence="3 5" id="KW-1133">Transmembrane helix</keyword>
<dbReference type="Pfam" id="PF01490">
    <property type="entry name" value="Aa_trans"/>
    <property type="match status" value="1"/>
</dbReference>
<evidence type="ECO:0000256" key="1">
    <source>
        <dbReference type="ARBA" id="ARBA00004141"/>
    </source>
</evidence>
<accession>A0A8J8NT44</accession>
<keyword evidence="4 5" id="KW-0472">Membrane</keyword>
<dbReference type="OrthoDB" id="296408at2759"/>
<dbReference type="EMBL" id="RRYP01007323">
    <property type="protein sequence ID" value="TNV80578.1"/>
    <property type="molecule type" value="Genomic_DNA"/>
</dbReference>
<feature type="transmembrane region" description="Helical" evidence="5">
    <location>
        <begin position="259"/>
        <end position="282"/>
    </location>
</feature>
<feature type="transmembrane region" description="Helical" evidence="5">
    <location>
        <begin position="159"/>
        <end position="175"/>
    </location>
</feature>
<dbReference type="PANTHER" id="PTHR22950:SF666">
    <property type="entry name" value="VACUOLAR AMINO ACID TRANSPORTER 4"/>
    <property type="match status" value="1"/>
</dbReference>
<evidence type="ECO:0000256" key="2">
    <source>
        <dbReference type="ARBA" id="ARBA00022692"/>
    </source>
</evidence>
<feature type="transmembrane region" description="Helical" evidence="5">
    <location>
        <begin position="182"/>
        <end position="205"/>
    </location>
</feature>
<evidence type="ECO:0000256" key="4">
    <source>
        <dbReference type="ARBA" id="ARBA00023136"/>
    </source>
</evidence>
<evidence type="ECO:0000256" key="5">
    <source>
        <dbReference type="SAM" id="Phobius"/>
    </source>
</evidence>
<keyword evidence="8" id="KW-1185">Reference proteome</keyword>
<organism evidence="7 8">
    <name type="scientific">Halteria grandinella</name>
    <dbReference type="NCBI Taxonomy" id="5974"/>
    <lineage>
        <taxon>Eukaryota</taxon>
        <taxon>Sar</taxon>
        <taxon>Alveolata</taxon>
        <taxon>Ciliophora</taxon>
        <taxon>Intramacronucleata</taxon>
        <taxon>Spirotrichea</taxon>
        <taxon>Stichotrichia</taxon>
        <taxon>Sporadotrichida</taxon>
        <taxon>Halteriidae</taxon>
        <taxon>Halteria</taxon>
    </lineage>
</organism>